<dbReference type="OrthoDB" id="2156977at2"/>
<name>A0A1N6HLW6_9LACT</name>
<dbReference type="RefSeq" id="WP_051905707.1">
    <property type="nucleotide sequence ID" value="NZ_FSRN01000001.1"/>
</dbReference>
<dbReference type="Proteomes" id="UP000184758">
    <property type="component" value="Unassembled WGS sequence"/>
</dbReference>
<dbReference type="eggNOG" id="ENOG5033DTM">
    <property type="taxonomic scope" value="Bacteria"/>
</dbReference>
<keyword evidence="2" id="KW-1185">Reference proteome</keyword>
<dbReference type="AlphaFoldDB" id="A0A1N6HLW6"/>
<accession>A0A1N6HLW6</accession>
<organism evidence="1 2">
    <name type="scientific">Carnobacterium alterfunditum</name>
    <dbReference type="NCBI Taxonomy" id="28230"/>
    <lineage>
        <taxon>Bacteria</taxon>
        <taxon>Bacillati</taxon>
        <taxon>Bacillota</taxon>
        <taxon>Bacilli</taxon>
        <taxon>Lactobacillales</taxon>
        <taxon>Carnobacteriaceae</taxon>
        <taxon>Carnobacterium</taxon>
    </lineage>
</organism>
<proteinExistence type="predicted"/>
<dbReference type="EMBL" id="FSRN01000001">
    <property type="protein sequence ID" value="SIO20669.1"/>
    <property type="molecule type" value="Genomic_DNA"/>
</dbReference>
<evidence type="ECO:0000313" key="1">
    <source>
        <dbReference type="EMBL" id="SIO20669.1"/>
    </source>
</evidence>
<evidence type="ECO:0000313" key="2">
    <source>
        <dbReference type="Proteomes" id="UP000184758"/>
    </source>
</evidence>
<reference evidence="2" key="1">
    <citation type="submission" date="2016-11" db="EMBL/GenBank/DDBJ databases">
        <authorList>
            <person name="Varghese N."/>
            <person name="Submissions S."/>
        </authorList>
    </citation>
    <scope>NUCLEOTIDE SEQUENCE [LARGE SCALE GENOMIC DNA]</scope>
    <source>
        <strain evidence="2">313</strain>
    </source>
</reference>
<protein>
    <submittedName>
        <fullName evidence="1">Uncharacterized protein</fullName>
    </submittedName>
</protein>
<gene>
    <name evidence="1" type="ORF">SAMN05878443_1940</name>
</gene>
<sequence length="217" mass="23668">MKKTSANNRRKKLPLLLGALLIISVAAYGTRAYFSDSATQQADIKLELGNLDIESVDSLWKYTPENGKVNSALLTGTTSVTNNMTVTTENAKNITNVQPGDKFERIFEFKNVGSLEQNVTVKNTVSSNTDSIFNVNFEPIEAASGLSTNGIIKKDESVKYKMTISVNTEDSFDATNNQKNSKTLNKDSLIFNALQDATATTDIIKNAVTVTANQVNK</sequence>